<feature type="domain" description="Peptidase M20 dimerisation" evidence="16">
    <location>
        <begin position="186"/>
        <end position="292"/>
    </location>
</feature>
<evidence type="ECO:0000256" key="13">
    <source>
        <dbReference type="ARBA" id="ARBA00031891"/>
    </source>
</evidence>
<evidence type="ECO:0000256" key="7">
    <source>
        <dbReference type="ARBA" id="ARBA00022723"/>
    </source>
</evidence>
<keyword evidence="11 15" id="KW-0457">Lysine biosynthesis</keyword>
<evidence type="ECO:0000313" key="18">
    <source>
        <dbReference type="Proteomes" id="UP001056291"/>
    </source>
</evidence>
<comment type="subunit">
    <text evidence="3 15">Homodimer.</text>
</comment>
<feature type="active site" evidence="15">
    <location>
        <position position="78"/>
    </location>
</feature>
<feature type="binding site" evidence="15">
    <location>
        <position position="173"/>
    </location>
    <ligand>
        <name>Zn(2+)</name>
        <dbReference type="ChEBI" id="CHEBI:29105"/>
        <label>1</label>
    </ligand>
</feature>
<evidence type="ECO:0000259" key="16">
    <source>
        <dbReference type="Pfam" id="PF07687"/>
    </source>
</evidence>
<feature type="binding site" evidence="15">
    <location>
        <position position="76"/>
    </location>
    <ligand>
        <name>Zn(2+)</name>
        <dbReference type="ChEBI" id="CHEBI:29105"/>
        <label>1</label>
    </ligand>
</feature>
<proteinExistence type="inferred from homology"/>
<keyword evidence="7 15" id="KW-0479">Metal-binding</keyword>
<evidence type="ECO:0000256" key="15">
    <source>
        <dbReference type="HAMAP-Rule" id="MF_01690"/>
    </source>
</evidence>
<feature type="binding site" evidence="15">
    <location>
        <position position="145"/>
    </location>
    <ligand>
        <name>Zn(2+)</name>
        <dbReference type="ChEBI" id="CHEBI:29105"/>
        <label>2</label>
    </ligand>
</feature>
<feature type="active site" description="Proton acceptor" evidence="15">
    <location>
        <position position="144"/>
    </location>
</feature>
<dbReference type="RefSeq" id="WP_251934961.1">
    <property type="nucleotide sequence ID" value="NZ_CP098747.1"/>
</dbReference>
<dbReference type="InterPro" id="IPR002933">
    <property type="entry name" value="Peptidase_M20"/>
</dbReference>
<dbReference type="Pfam" id="PF07687">
    <property type="entry name" value="M20_dimer"/>
    <property type="match status" value="1"/>
</dbReference>
<gene>
    <name evidence="15 17" type="primary">dapE</name>
    <name evidence="17" type="ORF">NBZ79_02035</name>
</gene>
<dbReference type="SUPFAM" id="SSF55031">
    <property type="entry name" value="Bacterial exopeptidase dimerisation domain"/>
    <property type="match status" value="1"/>
</dbReference>
<keyword evidence="9 15" id="KW-0862">Zinc</keyword>
<dbReference type="InterPro" id="IPR005941">
    <property type="entry name" value="DapE_proteobac"/>
</dbReference>
<evidence type="ECO:0000256" key="11">
    <source>
        <dbReference type="ARBA" id="ARBA00023154"/>
    </source>
</evidence>
<dbReference type="HAMAP" id="MF_01690">
    <property type="entry name" value="DapE"/>
    <property type="match status" value="1"/>
</dbReference>
<evidence type="ECO:0000256" key="12">
    <source>
        <dbReference type="ARBA" id="ARBA00023285"/>
    </source>
</evidence>
<reference evidence="17" key="1">
    <citation type="submission" date="2022-06" db="EMBL/GenBank/DDBJ databases">
        <title>Sneathiella actinostolidae sp. nov., isolated from a sea anemonein the Western Pacific Ocean.</title>
        <authorList>
            <person name="Wei M.J."/>
        </authorList>
    </citation>
    <scope>NUCLEOTIDE SEQUENCE</scope>
    <source>
        <strain evidence="17">PHK-P5</strain>
    </source>
</reference>
<comment type="pathway">
    <text evidence="1 15">Amino-acid biosynthesis; L-lysine biosynthesis via DAP pathway; LL-2,6-diaminopimelate from (S)-tetrahydrodipicolinate (succinylase route): step 3/3.</text>
</comment>
<evidence type="ECO:0000256" key="14">
    <source>
        <dbReference type="ARBA" id="ARBA00051301"/>
    </source>
</evidence>
<dbReference type="EMBL" id="CP098747">
    <property type="protein sequence ID" value="USG61752.1"/>
    <property type="molecule type" value="Genomic_DNA"/>
</dbReference>
<evidence type="ECO:0000313" key="17">
    <source>
        <dbReference type="EMBL" id="USG61752.1"/>
    </source>
</evidence>
<evidence type="ECO:0000256" key="10">
    <source>
        <dbReference type="ARBA" id="ARBA00022915"/>
    </source>
</evidence>
<organism evidence="17 18">
    <name type="scientific">Sneathiella marina</name>
    <dbReference type="NCBI Taxonomy" id="2950108"/>
    <lineage>
        <taxon>Bacteria</taxon>
        <taxon>Pseudomonadati</taxon>
        <taxon>Pseudomonadota</taxon>
        <taxon>Alphaproteobacteria</taxon>
        <taxon>Sneathiellales</taxon>
        <taxon>Sneathiellaceae</taxon>
        <taxon>Sneathiella</taxon>
    </lineage>
</organism>
<dbReference type="InterPro" id="IPR011650">
    <property type="entry name" value="Peptidase_M20_dimer"/>
</dbReference>
<evidence type="ECO:0000256" key="6">
    <source>
        <dbReference type="ARBA" id="ARBA00022605"/>
    </source>
</evidence>
<dbReference type="Gene3D" id="3.40.630.10">
    <property type="entry name" value="Zn peptidases"/>
    <property type="match status" value="1"/>
</dbReference>
<dbReference type="Pfam" id="PF01546">
    <property type="entry name" value="Peptidase_M20"/>
    <property type="match status" value="1"/>
</dbReference>
<dbReference type="CDD" id="cd03891">
    <property type="entry name" value="M20_DapE_proteobac"/>
    <property type="match status" value="1"/>
</dbReference>
<keyword evidence="10 15" id="KW-0220">Diaminopimelate biosynthesis</keyword>
<keyword evidence="8 15" id="KW-0378">Hydrolase</keyword>
<keyword evidence="12 15" id="KW-0170">Cobalt</keyword>
<dbReference type="PANTHER" id="PTHR43808:SF31">
    <property type="entry name" value="N-ACETYL-L-CITRULLINE DEACETYLASE"/>
    <property type="match status" value="1"/>
</dbReference>
<dbReference type="SUPFAM" id="SSF53187">
    <property type="entry name" value="Zn-dependent exopeptidases"/>
    <property type="match status" value="1"/>
</dbReference>
<comment type="catalytic activity">
    <reaction evidence="14 15">
        <text>N-succinyl-(2S,6S)-2,6-diaminopimelate + H2O = (2S,6S)-2,6-diaminopimelate + succinate</text>
        <dbReference type="Rhea" id="RHEA:22608"/>
        <dbReference type="ChEBI" id="CHEBI:15377"/>
        <dbReference type="ChEBI" id="CHEBI:30031"/>
        <dbReference type="ChEBI" id="CHEBI:57609"/>
        <dbReference type="ChEBI" id="CHEBI:58087"/>
        <dbReference type="EC" id="3.5.1.18"/>
    </reaction>
</comment>
<evidence type="ECO:0000256" key="2">
    <source>
        <dbReference type="ARBA" id="ARBA00006746"/>
    </source>
</evidence>
<name>A0ABY4W3I1_9PROT</name>
<sequence length="389" mass="41977">MNKNNTIDVVPLTQELMNCPSITPADAGALDVLQKALEKIGFTCQRLVFSDENTPDVDNLYARFGSEAPNFCFAGHTDVVPVGDEAAWKTGPFESVIKNGILYGRGAADMKAAVACFAASSARFIENSGGNFKGSISLLITGDEEGPAINGTRKVLEWMAENGERIDHCVVGEPTNPTKMGEMVKIGRRGSFTGFLNVIGSEGHVAYPHLADNPIPHLTALVTALSNLELDNGSEHFQASNLEFTTMDVGNTATNVIPRTATATFNIRFNTHHSLDSLEATIRACLDQAAEKNGTVYELRALKNSEPFLTEKGDFSTLVANAIGQRLGQEPELSTTGGTSDARYIKNYCPVVEFGLVGQTMHKVDECANIADIEALADIYTDILERYFA</sequence>
<evidence type="ECO:0000256" key="8">
    <source>
        <dbReference type="ARBA" id="ARBA00022801"/>
    </source>
</evidence>
<comment type="function">
    <text evidence="15">Catalyzes the hydrolysis of N-succinyl-L,L-diaminopimelic acid (SDAP), forming succinate and LL-2,6-diaminopimelate (DAP), an intermediate involved in the bacterial biosynthesis of lysine and meso-diaminopimelic acid, an essential component of bacterial cell walls.</text>
</comment>
<dbReference type="NCBIfam" id="TIGR01246">
    <property type="entry name" value="dapE_proteo"/>
    <property type="match status" value="1"/>
</dbReference>
<dbReference type="EC" id="3.5.1.18" evidence="4 15"/>
<feature type="binding site" evidence="15">
    <location>
        <position position="109"/>
    </location>
    <ligand>
        <name>Zn(2+)</name>
        <dbReference type="ChEBI" id="CHEBI:29105"/>
        <label>1</label>
    </ligand>
</feature>
<feature type="binding site" evidence="15">
    <location>
        <position position="362"/>
    </location>
    <ligand>
        <name>Zn(2+)</name>
        <dbReference type="ChEBI" id="CHEBI:29105"/>
        <label>2</label>
    </ligand>
</feature>
<protein>
    <recommendedName>
        <fullName evidence="5 15">Succinyl-diaminopimelate desuccinylase</fullName>
        <shortName evidence="15">SDAP desuccinylase</shortName>
        <ecNumber evidence="4 15">3.5.1.18</ecNumber>
    </recommendedName>
    <alternativeName>
        <fullName evidence="13 15">N-succinyl-LL-2,6-diaminoheptanedioate amidohydrolase</fullName>
    </alternativeName>
</protein>
<feature type="binding site" evidence="15">
    <location>
        <position position="109"/>
    </location>
    <ligand>
        <name>Zn(2+)</name>
        <dbReference type="ChEBI" id="CHEBI:29105"/>
        <label>2</label>
    </ligand>
</feature>
<keyword evidence="6 15" id="KW-0028">Amino-acid biosynthesis</keyword>
<evidence type="ECO:0000256" key="5">
    <source>
        <dbReference type="ARBA" id="ARBA00022391"/>
    </source>
</evidence>
<evidence type="ECO:0000256" key="1">
    <source>
        <dbReference type="ARBA" id="ARBA00005130"/>
    </source>
</evidence>
<dbReference type="InterPro" id="IPR036264">
    <property type="entry name" value="Bact_exopeptidase_dim_dom"/>
</dbReference>
<dbReference type="NCBIfam" id="NF009557">
    <property type="entry name" value="PRK13009.1"/>
    <property type="match status" value="1"/>
</dbReference>
<evidence type="ECO:0000256" key="3">
    <source>
        <dbReference type="ARBA" id="ARBA00011738"/>
    </source>
</evidence>
<dbReference type="GO" id="GO:0009014">
    <property type="term" value="F:succinyl-diaminopimelate desuccinylase activity"/>
    <property type="evidence" value="ECO:0007669"/>
    <property type="project" value="UniProtKB-EC"/>
</dbReference>
<keyword evidence="18" id="KW-1185">Reference proteome</keyword>
<dbReference type="Gene3D" id="3.30.70.360">
    <property type="match status" value="1"/>
</dbReference>
<evidence type="ECO:0000256" key="9">
    <source>
        <dbReference type="ARBA" id="ARBA00022833"/>
    </source>
</evidence>
<comment type="similarity">
    <text evidence="2 15">Belongs to the peptidase M20A family. DapE subfamily.</text>
</comment>
<dbReference type="PANTHER" id="PTHR43808">
    <property type="entry name" value="ACETYLORNITHINE DEACETYLASE"/>
    <property type="match status" value="1"/>
</dbReference>
<comment type="cofactor">
    <cofactor evidence="15">
        <name>Zn(2+)</name>
        <dbReference type="ChEBI" id="CHEBI:29105"/>
    </cofactor>
    <cofactor evidence="15">
        <name>Co(2+)</name>
        <dbReference type="ChEBI" id="CHEBI:48828"/>
    </cofactor>
    <text evidence="15">Binds 2 Zn(2+) or Co(2+) ions per subunit.</text>
</comment>
<accession>A0ABY4W3I1</accession>
<dbReference type="Proteomes" id="UP001056291">
    <property type="component" value="Chromosome"/>
</dbReference>
<evidence type="ECO:0000256" key="4">
    <source>
        <dbReference type="ARBA" id="ARBA00011921"/>
    </source>
</evidence>
<dbReference type="InterPro" id="IPR050072">
    <property type="entry name" value="Peptidase_M20A"/>
</dbReference>